<evidence type="ECO:0000313" key="8">
    <source>
        <dbReference type="EMBL" id="MBX7291121.1"/>
    </source>
</evidence>
<dbReference type="Pfam" id="PF02465">
    <property type="entry name" value="FliD_N"/>
    <property type="match status" value="1"/>
</dbReference>
<dbReference type="Pfam" id="PF07195">
    <property type="entry name" value="FliD_C"/>
    <property type="match status" value="1"/>
</dbReference>
<comment type="similarity">
    <text evidence="1 5">Belongs to the FliD family.</text>
</comment>
<comment type="subunit">
    <text evidence="2 5">Homopentamer.</text>
</comment>
<dbReference type="AlphaFoldDB" id="A0ABD4RIW4"/>
<dbReference type="PANTHER" id="PTHR30288:SF0">
    <property type="entry name" value="FLAGELLAR HOOK-ASSOCIATED PROTEIN 2"/>
    <property type="match status" value="1"/>
</dbReference>
<keyword evidence="8" id="KW-0969">Cilium</keyword>
<dbReference type="PANTHER" id="PTHR30288">
    <property type="entry name" value="FLAGELLAR CAP/ASSEMBLY PROTEIN FLID"/>
    <property type="match status" value="1"/>
</dbReference>
<evidence type="ECO:0000259" key="6">
    <source>
        <dbReference type="Pfam" id="PF02465"/>
    </source>
</evidence>
<reference evidence="8 9" key="1">
    <citation type="submission" date="2021-08" db="EMBL/GenBank/DDBJ databases">
        <title>Genome sequence analysis of Clostridium chauvoei strains of European origin and evaluation of typing options for outbreak investigations.</title>
        <authorList>
            <person name="Abdel-Glil M."/>
            <person name="Thomas P."/>
            <person name="Seyboldt C."/>
        </authorList>
    </citation>
    <scope>NUCLEOTIDE SEQUENCE [LARGE SCALE GENOMIC DNA]</scope>
    <source>
        <strain evidence="8 9">S0260-09</strain>
    </source>
</reference>
<dbReference type="InterPro" id="IPR040026">
    <property type="entry name" value="FliD"/>
</dbReference>
<dbReference type="GeneID" id="66301212"/>
<name>A0ABD4RIW4_9CLOT</name>
<comment type="function">
    <text evidence="5">Required for morphogenesis and for the elongation of the flagellar filament by facilitating polymerization of the flagellin monomers at the tip of growing filament. Forms a capping structure, which prevents flagellin subunits (transported through the central channel of the flagellum) from leaking out without polymerization at the distal end.</text>
</comment>
<organism evidence="8 9">
    <name type="scientific">Clostridium chauvoei</name>
    <dbReference type="NCBI Taxonomy" id="46867"/>
    <lineage>
        <taxon>Bacteria</taxon>
        <taxon>Bacillati</taxon>
        <taxon>Bacillota</taxon>
        <taxon>Clostridia</taxon>
        <taxon>Eubacteriales</taxon>
        <taxon>Clostridiaceae</taxon>
        <taxon>Clostridium</taxon>
    </lineage>
</organism>
<feature type="domain" description="Flagellar hook-associated protein 2 N-terminal" evidence="6">
    <location>
        <begin position="8"/>
        <end position="108"/>
    </location>
</feature>
<dbReference type="SMR" id="A0ABD4RIW4"/>
<dbReference type="EMBL" id="JAIFTX010000017">
    <property type="protein sequence ID" value="MBX7291121.1"/>
    <property type="molecule type" value="Genomic_DNA"/>
</dbReference>
<comment type="caution">
    <text evidence="8">The sequence shown here is derived from an EMBL/GenBank/DDBJ whole genome shotgun (WGS) entry which is preliminary data.</text>
</comment>
<accession>A0ABD4RIW4</accession>
<evidence type="ECO:0000256" key="3">
    <source>
        <dbReference type="ARBA" id="ARBA00023054"/>
    </source>
</evidence>
<protein>
    <recommendedName>
        <fullName evidence="5">Flagellar hook-associated protein 2</fullName>
        <shortName evidence="5">HAP2</shortName>
    </recommendedName>
    <alternativeName>
        <fullName evidence="5">Flagellar cap protein</fullName>
    </alternativeName>
</protein>
<feature type="coiled-coil region" evidence="5">
    <location>
        <begin position="464"/>
        <end position="491"/>
    </location>
</feature>
<dbReference type="InterPro" id="IPR003481">
    <property type="entry name" value="FliD_N"/>
</dbReference>
<dbReference type="RefSeq" id="WP_021875204.1">
    <property type="nucleotide sequence ID" value="NZ_CP018624.1"/>
</dbReference>
<proteinExistence type="inferred from homology"/>
<keyword evidence="4 5" id="KW-0975">Bacterial flagellum</keyword>
<sequence>MRITGLASGLDMDQIMKESMKPYKIRVDQKIQKKEEVEVKQKLYREVIKDSREFYNKYFDLAGKDSLLLSKNYSTVNFNSTDEGAVSANGLAGAKSGNYKVSVDQIAKPASITIKEDDIKDTDKLTLKFGGGKTVEIDLANVDKSDNKEIVNKIKAAFPKADSDEFKIKYSEFSKGIVIETKDTGAKIDGKDNTFTIDVTTYKKGADGKVELGPSGIPTVEKQEIGKYKSTGEDCIAKITNSKGEVYDYTGTNNKLNLDGVEFSFNDKTNGEEVRLIGKADVTEAKEKIVNFVKDYNKLIEKLNTVVLEKRDRSFKPLTSEQKKEMSESEIKLWDEKVKKGQLSRDSDVSRIANQMKRAMGALVDGVSTNLEKIGIKPNGDYKDKNGMFTIDESKLKAALEEDSEAVMNLFIASPKDKGLSDSEKYSKTGVLYRVKDILYKETVTVTASIIKKAGIEGSSTAYNNELSKTIAKHEKKIKEMEKDLARKEQLLYSKYSKLEVAMNKYNSQQSYLAQQMGGQ</sequence>
<dbReference type="Proteomes" id="UP000775179">
    <property type="component" value="Unassembled WGS sequence"/>
</dbReference>
<dbReference type="GO" id="GO:0009424">
    <property type="term" value="C:bacterial-type flagellum hook"/>
    <property type="evidence" value="ECO:0007669"/>
    <property type="project" value="UniProtKB-UniRule"/>
</dbReference>
<dbReference type="GO" id="GO:0005576">
    <property type="term" value="C:extracellular region"/>
    <property type="evidence" value="ECO:0007669"/>
    <property type="project" value="UniProtKB-SubCell"/>
</dbReference>
<gene>
    <name evidence="8" type="primary">fliD</name>
    <name evidence="8" type="ORF">K4H94_08800</name>
</gene>
<evidence type="ECO:0000313" key="9">
    <source>
        <dbReference type="Proteomes" id="UP000775179"/>
    </source>
</evidence>
<comment type="subcellular location">
    <subcellularLocation>
        <location evidence="5">Secreted</location>
    </subcellularLocation>
    <subcellularLocation>
        <location evidence="5">Bacterial flagellum</location>
    </subcellularLocation>
</comment>
<keyword evidence="3 5" id="KW-0175">Coiled coil</keyword>
<keyword evidence="5" id="KW-0964">Secreted</keyword>
<evidence type="ECO:0000256" key="4">
    <source>
        <dbReference type="ARBA" id="ARBA00023143"/>
    </source>
</evidence>
<feature type="domain" description="Flagellar hook-associated protein 2 C-terminal" evidence="7">
    <location>
        <begin position="252"/>
        <end position="508"/>
    </location>
</feature>
<evidence type="ECO:0000256" key="5">
    <source>
        <dbReference type="RuleBase" id="RU362066"/>
    </source>
</evidence>
<dbReference type="KEGG" id="cchv:BTM20_04985"/>
<keyword evidence="8" id="KW-0282">Flagellum</keyword>
<evidence type="ECO:0000256" key="2">
    <source>
        <dbReference type="ARBA" id="ARBA00011255"/>
    </source>
</evidence>
<evidence type="ECO:0000259" key="7">
    <source>
        <dbReference type="Pfam" id="PF07195"/>
    </source>
</evidence>
<dbReference type="InterPro" id="IPR010809">
    <property type="entry name" value="FliD_C"/>
</dbReference>
<keyword evidence="8" id="KW-0966">Cell projection</keyword>
<evidence type="ECO:0000256" key="1">
    <source>
        <dbReference type="ARBA" id="ARBA00009764"/>
    </source>
</evidence>